<feature type="non-terminal residue" evidence="1">
    <location>
        <position position="77"/>
    </location>
</feature>
<dbReference type="AlphaFoldDB" id="A0A392PHF6"/>
<reference evidence="1 2" key="1">
    <citation type="journal article" date="2018" name="Front. Plant Sci.">
        <title>Red Clover (Trifolium pratense) and Zigzag Clover (T. medium) - A Picture of Genomic Similarities and Differences.</title>
        <authorList>
            <person name="Dluhosova J."/>
            <person name="Istvanek J."/>
            <person name="Nedelnik J."/>
            <person name="Repkova J."/>
        </authorList>
    </citation>
    <scope>NUCLEOTIDE SEQUENCE [LARGE SCALE GENOMIC DNA]</scope>
    <source>
        <strain evidence="2">cv. 10/8</strain>
        <tissue evidence="1">Leaf</tissue>
    </source>
</reference>
<comment type="caution">
    <text evidence="1">The sequence shown here is derived from an EMBL/GenBank/DDBJ whole genome shotgun (WGS) entry which is preliminary data.</text>
</comment>
<proteinExistence type="predicted"/>
<keyword evidence="2" id="KW-1185">Reference proteome</keyword>
<dbReference type="EMBL" id="LXQA010080504">
    <property type="protein sequence ID" value="MCI11521.1"/>
    <property type="molecule type" value="Genomic_DNA"/>
</dbReference>
<evidence type="ECO:0000313" key="2">
    <source>
        <dbReference type="Proteomes" id="UP000265520"/>
    </source>
</evidence>
<protein>
    <submittedName>
        <fullName evidence="1">Uncharacterized protein</fullName>
    </submittedName>
</protein>
<accession>A0A392PHF6</accession>
<dbReference type="Proteomes" id="UP000265520">
    <property type="component" value="Unassembled WGS sequence"/>
</dbReference>
<organism evidence="1 2">
    <name type="scientific">Trifolium medium</name>
    <dbReference type="NCBI Taxonomy" id="97028"/>
    <lineage>
        <taxon>Eukaryota</taxon>
        <taxon>Viridiplantae</taxon>
        <taxon>Streptophyta</taxon>
        <taxon>Embryophyta</taxon>
        <taxon>Tracheophyta</taxon>
        <taxon>Spermatophyta</taxon>
        <taxon>Magnoliopsida</taxon>
        <taxon>eudicotyledons</taxon>
        <taxon>Gunneridae</taxon>
        <taxon>Pentapetalae</taxon>
        <taxon>rosids</taxon>
        <taxon>fabids</taxon>
        <taxon>Fabales</taxon>
        <taxon>Fabaceae</taxon>
        <taxon>Papilionoideae</taxon>
        <taxon>50 kb inversion clade</taxon>
        <taxon>NPAAA clade</taxon>
        <taxon>Hologalegina</taxon>
        <taxon>IRL clade</taxon>
        <taxon>Trifolieae</taxon>
        <taxon>Trifolium</taxon>
    </lineage>
</organism>
<name>A0A392PHF6_9FABA</name>
<sequence length="77" mass="8646">MVSKEEYIPRPHPFGPTVCKAPCYLGTLKLPKIELYNGTTDPEEHLAKFRALMLLNGIEDQIQCRVFACTLTGPAIR</sequence>
<evidence type="ECO:0000313" key="1">
    <source>
        <dbReference type="EMBL" id="MCI11521.1"/>
    </source>
</evidence>